<evidence type="ECO:0000313" key="2">
    <source>
        <dbReference type="Proteomes" id="UP000314294"/>
    </source>
</evidence>
<keyword evidence="2" id="KW-1185">Reference proteome</keyword>
<sequence>MLRSSSSRWLGRFRSFTVSSSFRILRGRVPVAVEHQIKITPPRYPTHIERCLADAPEMTESFQLSWSFRYSSRRQFSLFSSDSCLLPDSPAGSLSVLDVRERRPSSRRFREERASFV</sequence>
<gene>
    <name evidence="1" type="ORF">EYF80_011174</name>
</gene>
<reference evidence="1 2" key="1">
    <citation type="submission" date="2019-03" db="EMBL/GenBank/DDBJ databases">
        <title>First draft genome of Liparis tanakae, snailfish: a comprehensive survey of snailfish specific genes.</title>
        <authorList>
            <person name="Kim W."/>
            <person name="Song I."/>
            <person name="Jeong J.-H."/>
            <person name="Kim D."/>
            <person name="Kim S."/>
            <person name="Ryu S."/>
            <person name="Song J.Y."/>
            <person name="Lee S.K."/>
        </authorList>
    </citation>
    <scope>NUCLEOTIDE SEQUENCE [LARGE SCALE GENOMIC DNA]</scope>
    <source>
        <tissue evidence="1">Muscle</tissue>
    </source>
</reference>
<evidence type="ECO:0000313" key="1">
    <source>
        <dbReference type="EMBL" id="TNN78579.1"/>
    </source>
</evidence>
<name>A0A4Z2IKN9_9TELE</name>
<dbReference type="Proteomes" id="UP000314294">
    <property type="component" value="Unassembled WGS sequence"/>
</dbReference>
<protein>
    <submittedName>
        <fullName evidence="1">Uncharacterized protein</fullName>
    </submittedName>
</protein>
<accession>A0A4Z2IKN9</accession>
<dbReference type="AlphaFoldDB" id="A0A4Z2IKN9"/>
<proteinExistence type="predicted"/>
<dbReference type="EMBL" id="SRLO01000072">
    <property type="protein sequence ID" value="TNN78579.1"/>
    <property type="molecule type" value="Genomic_DNA"/>
</dbReference>
<comment type="caution">
    <text evidence="1">The sequence shown here is derived from an EMBL/GenBank/DDBJ whole genome shotgun (WGS) entry which is preliminary data.</text>
</comment>
<organism evidence="1 2">
    <name type="scientific">Liparis tanakae</name>
    <name type="common">Tanaka's snailfish</name>
    <dbReference type="NCBI Taxonomy" id="230148"/>
    <lineage>
        <taxon>Eukaryota</taxon>
        <taxon>Metazoa</taxon>
        <taxon>Chordata</taxon>
        <taxon>Craniata</taxon>
        <taxon>Vertebrata</taxon>
        <taxon>Euteleostomi</taxon>
        <taxon>Actinopterygii</taxon>
        <taxon>Neopterygii</taxon>
        <taxon>Teleostei</taxon>
        <taxon>Neoteleostei</taxon>
        <taxon>Acanthomorphata</taxon>
        <taxon>Eupercaria</taxon>
        <taxon>Perciformes</taxon>
        <taxon>Cottioidei</taxon>
        <taxon>Cottales</taxon>
        <taxon>Liparidae</taxon>
        <taxon>Liparis</taxon>
    </lineage>
</organism>